<feature type="non-terminal residue" evidence="4">
    <location>
        <position position="37"/>
    </location>
</feature>
<dbReference type="GO" id="GO:0000150">
    <property type="term" value="F:DNA strand exchange activity"/>
    <property type="evidence" value="ECO:0007669"/>
    <property type="project" value="InterPro"/>
</dbReference>
<dbReference type="SUPFAM" id="SSF46689">
    <property type="entry name" value="Homeodomain-like"/>
    <property type="match status" value="1"/>
</dbReference>
<dbReference type="Proteomes" id="UP000615026">
    <property type="component" value="Unassembled WGS sequence"/>
</dbReference>
<keyword evidence="6" id="KW-1185">Reference proteome</keyword>
<evidence type="ECO:0000313" key="6">
    <source>
        <dbReference type="Proteomes" id="UP000615026"/>
    </source>
</evidence>
<dbReference type="Pfam" id="PF02796">
    <property type="entry name" value="HTH_7"/>
    <property type="match status" value="1"/>
</dbReference>
<reference evidence="4" key="1">
    <citation type="submission" date="2020-10" db="EMBL/GenBank/DDBJ databases">
        <authorList>
            <person name="Castelo-Branco R."/>
            <person name="Eusebio N."/>
            <person name="Adriana R."/>
            <person name="Vieira A."/>
            <person name="Brugerolle De Fraissinette N."/>
            <person name="Rezende De Castro R."/>
            <person name="Schneider M.P."/>
            <person name="Vasconcelos V."/>
            <person name="Leao P.N."/>
        </authorList>
    </citation>
    <scope>NUCLEOTIDE SEQUENCE</scope>
    <source>
        <strain evidence="4">LEGE 11479</strain>
    </source>
</reference>
<sequence length="37" mass="4179">MKPLSTDLRQRIIAVYADGSISQRQLAERFQVSLSTV</sequence>
<evidence type="ECO:0000313" key="2">
    <source>
        <dbReference type="EMBL" id="MBE9070056.1"/>
    </source>
</evidence>
<dbReference type="EMBL" id="JADEXP010000394">
    <property type="protein sequence ID" value="MBE9070220.1"/>
    <property type="molecule type" value="Genomic_DNA"/>
</dbReference>
<name>A0A929FB18_LEPEC</name>
<evidence type="ECO:0000313" key="4">
    <source>
        <dbReference type="EMBL" id="MBE9070371.1"/>
    </source>
</evidence>
<evidence type="ECO:0000313" key="3">
    <source>
        <dbReference type="EMBL" id="MBE9070220.1"/>
    </source>
</evidence>
<comment type="caution">
    <text evidence="4">The sequence shown here is derived from an EMBL/GenBank/DDBJ whole genome shotgun (WGS) entry which is preliminary data.</text>
</comment>
<gene>
    <name evidence="2" type="ORF">IQ260_25780</name>
    <name evidence="3" type="ORF">IQ260_26620</name>
    <name evidence="4" type="ORF">IQ260_27385</name>
    <name evidence="5" type="ORF">IQ260_29525</name>
</gene>
<proteinExistence type="predicted"/>
<dbReference type="Gene3D" id="1.10.10.10">
    <property type="entry name" value="Winged helix-like DNA-binding domain superfamily/Winged helix DNA-binding domain"/>
    <property type="match status" value="1"/>
</dbReference>
<feature type="domain" description="Resolvase HTH" evidence="1">
    <location>
        <begin position="10"/>
        <end position="37"/>
    </location>
</feature>
<dbReference type="EMBL" id="JADEXP010000420">
    <property type="protein sequence ID" value="MBE9070371.1"/>
    <property type="molecule type" value="Genomic_DNA"/>
</dbReference>
<evidence type="ECO:0000259" key="1">
    <source>
        <dbReference type="Pfam" id="PF02796"/>
    </source>
</evidence>
<dbReference type="InterPro" id="IPR009057">
    <property type="entry name" value="Homeodomain-like_sf"/>
</dbReference>
<organism evidence="4 6">
    <name type="scientific">Leptolyngbya cf. ectocarpi LEGE 11479</name>
    <dbReference type="NCBI Taxonomy" id="1828722"/>
    <lineage>
        <taxon>Bacteria</taxon>
        <taxon>Bacillati</taxon>
        <taxon>Cyanobacteriota</taxon>
        <taxon>Cyanophyceae</taxon>
        <taxon>Leptolyngbyales</taxon>
        <taxon>Leptolyngbyaceae</taxon>
        <taxon>Leptolyngbya group</taxon>
        <taxon>Leptolyngbya</taxon>
    </lineage>
</organism>
<dbReference type="EMBL" id="JADEXP010000364">
    <property type="protein sequence ID" value="MBE9070056.1"/>
    <property type="molecule type" value="Genomic_DNA"/>
</dbReference>
<accession>A0A929FB18</accession>
<protein>
    <submittedName>
        <fullName evidence="4">Winged helix-turn-helix transcriptional regulator</fullName>
    </submittedName>
</protein>
<dbReference type="AlphaFoldDB" id="A0A929FB18"/>
<dbReference type="InterPro" id="IPR036388">
    <property type="entry name" value="WH-like_DNA-bd_sf"/>
</dbReference>
<dbReference type="InterPro" id="IPR006120">
    <property type="entry name" value="Resolvase_HTH_dom"/>
</dbReference>
<dbReference type="GO" id="GO:0003677">
    <property type="term" value="F:DNA binding"/>
    <property type="evidence" value="ECO:0007669"/>
    <property type="project" value="InterPro"/>
</dbReference>
<evidence type="ECO:0000313" key="5">
    <source>
        <dbReference type="EMBL" id="MBE9070782.1"/>
    </source>
</evidence>
<dbReference type="RefSeq" id="WP_193995938.1">
    <property type="nucleotide sequence ID" value="NZ_JADEXP010000364.1"/>
</dbReference>
<dbReference type="EMBL" id="JADEXP010000533">
    <property type="protein sequence ID" value="MBE9070782.1"/>
    <property type="molecule type" value="Genomic_DNA"/>
</dbReference>